<feature type="domain" description="Ubiquitin-like" evidence="2">
    <location>
        <begin position="18"/>
        <end position="75"/>
    </location>
</feature>
<reference evidence="3" key="3">
    <citation type="submission" date="2025-09" db="UniProtKB">
        <authorList>
            <consortium name="Ensembl"/>
        </authorList>
    </citation>
    <scope>IDENTIFICATION</scope>
</reference>
<evidence type="ECO:0000259" key="2">
    <source>
        <dbReference type="PROSITE" id="PS50053"/>
    </source>
</evidence>
<dbReference type="SMART" id="SM00213">
    <property type="entry name" value="UBQ"/>
    <property type="match status" value="1"/>
</dbReference>
<reference evidence="3" key="2">
    <citation type="submission" date="2025-08" db="UniProtKB">
        <authorList>
            <consortium name="Ensembl"/>
        </authorList>
    </citation>
    <scope>IDENTIFICATION</scope>
</reference>
<dbReference type="InterPro" id="IPR006636">
    <property type="entry name" value="STI1_HS-bd"/>
</dbReference>
<name>A0A3P8VYP9_CYNSE</name>
<dbReference type="GeneTree" id="ENSGT00940000156437"/>
<dbReference type="GO" id="GO:0031593">
    <property type="term" value="F:polyubiquitin modification-dependent protein binding"/>
    <property type="evidence" value="ECO:0007669"/>
    <property type="project" value="TreeGrafter"/>
</dbReference>
<dbReference type="Ensembl" id="ENSCSET00000019663.1">
    <property type="protein sequence ID" value="ENSCSEP00000019424.1"/>
    <property type="gene ID" value="ENSCSEG00000012422.1"/>
</dbReference>
<evidence type="ECO:0000313" key="3">
    <source>
        <dbReference type="Ensembl" id="ENSCSEP00000019424.1"/>
    </source>
</evidence>
<dbReference type="PANTHER" id="PTHR10677:SF21">
    <property type="entry name" value="UBIQUILIN-4"/>
    <property type="match status" value="1"/>
</dbReference>
<dbReference type="Proteomes" id="UP000265120">
    <property type="component" value="Chromosome Z"/>
</dbReference>
<sequence>MSSTDEDGVGGSQKAEMIHVSVTSLTGRNAFTVRYNCSVTELKEVLSGRLETPAEQLVVIHSGRVLGESEVLGDLTGQGDSVRLCMIQSPQCLSAVSSGDVNSETVQSGLPDVIDFVNLLPSPTSPLCLVEGLDDLCMPNSGPGFFPAIQHQMEQQLLGDPEMMRRLVGSPLVQSTLSMSSPQITKQLILSNPQIQQLLETNPEIGDTLNNTDIITQVQELLRNPDMIEEVMSHGDILHPQKDKSPETFTSDSYGRHETKTKKQDHLTLLQTGLPLKAETDQKSPSSGQSTLLDPLRELTAEPDSQSSITAGIQSLLEEIMASPGLMGSLLSGPYVSSLLKCLSQNPDLAAQMLLSHPLFSDRPQLQQQMRQQLPVFLQQMQSPALLLAMMNPKAMEALLQIQQGLQTLAAEAPALLPVAEFGNNSTSTASDLTSNSVLTNQSGNGPHVATVTEQQQQFVHQMLMALTTADNGTHQQETEFQEEQITSAFNASERDEQM</sequence>
<protein>
    <submittedName>
        <fullName evidence="3">Ubiquilin 1</fullName>
    </submittedName>
</protein>
<dbReference type="InterPro" id="IPR029071">
    <property type="entry name" value="Ubiquitin-like_domsf"/>
</dbReference>
<reference evidence="3 4" key="1">
    <citation type="journal article" date="2014" name="Nat. Genet.">
        <title>Whole-genome sequence of a flatfish provides insights into ZW sex chromosome evolution and adaptation to a benthic lifestyle.</title>
        <authorList>
            <person name="Chen S."/>
            <person name="Zhang G."/>
            <person name="Shao C."/>
            <person name="Huang Q."/>
            <person name="Liu G."/>
            <person name="Zhang P."/>
            <person name="Song W."/>
            <person name="An N."/>
            <person name="Chalopin D."/>
            <person name="Volff J.N."/>
            <person name="Hong Y."/>
            <person name="Li Q."/>
            <person name="Sha Z."/>
            <person name="Zhou H."/>
            <person name="Xie M."/>
            <person name="Yu Q."/>
            <person name="Liu Y."/>
            <person name="Xiang H."/>
            <person name="Wang N."/>
            <person name="Wu K."/>
            <person name="Yang C."/>
            <person name="Zhou Q."/>
            <person name="Liao X."/>
            <person name="Yang L."/>
            <person name="Hu Q."/>
            <person name="Zhang J."/>
            <person name="Meng L."/>
            <person name="Jin L."/>
            <person name="Tian Y."/>
            <person name="Lian J."/>
            <person name="Yang J."/>
            <person name="Miao G."/>
            <person name="Liu S."/>
            <person name="Liang Z."/>
            <person name="Yan F."/>
            <person name="Li Y."/>
            <person name="Sun B."/>
            <person name="Zhang H."/>
            <person name="Zhang J."/>
            <person name="Zhu Y."/>
            <person name="Du M."/>
            <person name="Zhao Y."/>
            <person name="Schartl M."/>
            <person name="Tang Q."/>
            <person name="Wang J."/>
        </authorList>
    </citation>
    <scope>NUCLEOTIDE SEQUENCE</scope>
</reference>
<dbReference type="Gene3D" id="3.10.20.90">
    <property type="entry name" value="Phosphatidylinositol 3-kinase Catalytic Subunit, Chain A, domain 1"/>
    <property type="match status" value="1"/>
</dbReference>
<dbReference type="SMART" id="SM00727">
    <property type="entry name" value="STI1"/>
    <property type="match status" value="4"/>
</dbReference>
<feature type="region of interest" description="Disordered" evidence="1">
    <location>
        <begin position="235"/>
        <end position="267"/>
    </location>
</feature>
<dbReference type="PANTHER" id="PTHR10677">
    <property type="entry name" value="UBIQUILIN"/>
    <property type="match status" value="1"/>
</dbReference>
<dbReference type="SUPFAM" id="SSF54236">
    <property type="entry name" value="Ubiquitin-like"/>
    <property type="match status" value="1"/>
</dbReference>
<dbReference type="Gene3D" id="1.10.260.100">
    <property type="match status" value="1"/>
</dbReference>
<dbReference type="GO" id="GO:0005829">
    <property type="term" value="C:cytosol"/>
    <property type="evidence" value="ECO:0007669"/>
    <property type="project" value="TreeGrafter"/>
</dbReference>
<proteinExistence type="predicted"/>
<evidence type="ECO:0000313" key="4">
    <source>
        <dbReference type="Proteomes" id="UP000265120"/>
    </source>
</evidence>
<dbReference type="OMA" id="NPEVEDM"/>
<dbReference type="GO" id="GO:0006511">
    <property type="term" value="P:ubiquitin-dependent protein catabolic process"/>
    <property type="evidence" value="ECO:0007669"/>
    <property type="project" value="TreeGrafter"/>
</dbReference>
<dbReference type="AlphaFoldDB" id="A0A3P8VYP9"/>
<dbReference type="Pfam" id="PF23195">
    <property type="entry name" value="UBQLN1"/>
    <property type="match status" value="1"/>
</dbReference>
<accession>A0A3P8VYP9</accession>
<feature type="compositionally biased region" description="Basic and acidic residues" evidence="1">
    <location>
        <begin position="254"/>
        <end position="266"/>
    </location>
</feature>
<evidence type="ECO:0000256" key="1">
    <source>
        <dbReference type="SAM" id="MobiDB-lite"/>
    </source>
</evidence>
<dbReference type="InterPro" id="IPR015496">
    <property type="entry name" value="Ubiquilin"/>
</dbReference>
<keyword evidence="4" id="KW-1185">Reference proteome</keyword>
<dbReference type="PROSITE" id="PS50053">
    <property type="entry name" value="UBIQUITIN_2"/>
    <property type="match status" value="1"/>
</dbReference>
<dbReference type="InterPro" id="IPR000626">
    <property type="entry name" value="Ubiquitin-like_dom"/>
</dbReference>
<organism evidence="3 4">
    <name type="scientific">Cynoglossus semilaevis</name>
    <name type="common">Tongue sole</name>
    <dbReference type="NCBI Taxonomy" id="244447"/>
    <lineage>
        <taxon>Eukaryota</taxon>
        <taxon>Metazoa</taxon>
        <taxon>Chordata</taxon>
        <taxon>Craniata</taxon>
        <taxon>Vertebrata</taxon>
        <taxon>Euteleostomi</taxon>
        <taxon>Actinopterygii</taxon>
        <taxon>Neopterygii</taxon>
        <taxon>Teleostei</taxon>
        <taxon>Neoteleostei</taxon>
        <taxon>Acanthomorphata</taxon>
        <taxon>Carangaria</taxon>
        <taxon>Pleuronectiformes</taxon>
        <taxon>Pleuronectoidei</taxon>
        <taxon>Cynoglossidae</taxon>
        <taxon>Cynoglossinae</taxon>
        <taxon>Cynoglossus</taxon>
    </lineage>
</organism>
<dbReference type="STRING" id="244447.ENSCSEP00000019424"/>
<feature type="compositionally biased region" description="Basic and acidic residues" evidence="1">
    <location>
        <begin position="235"/>
        <end position="246"/>
    </location>
</feature>
<dbReference type="InParanoid" id="A0A3P8VYP9"/>